<dbReference type="GO" id="GO:0004087">
    <property type="term" value="F:carbamoyl-phosphate synthase (ammonia) activity"/>
    <property type="evidence" value="ECO:0007669"/>
    <property type="project" value="UniProtKB-EC"/>
</dbReference>
<dbReference type="GO" id="GO:0006228">
    <property type="term" value="P:UTP biosynthetic process"/>
    <property type="evidence" value="ECO:0007669"/>
    <property type="project" value="TreeGrafter"/>
</dbReference>
<accession>A0A1S8WSF3</accession>
<dbReference type="GO" id="GO:0046872">
    <property type="term" value="F:metal ion binding"/>
    <property type="evidence" value="ECO:0007669"/>
    <property type="project" value="InterPro"/>
</dbReference>
<sequence>MFSNEPQRWPNAVCTVPKSWYVAEHNRKLTSTECENSNLGADTNTALCCGNIIVYYLAIHRRQLGSQGSAREAVDVANRLGFPVLIRAAFALGGMGSGFAENVEELEQLATRALSQTPQIFIDKSLKGWKEVEYEVVRDAYNNCITVCNMENIDPVGIHTGESIVVAPSQTLSNVEYNMLRSVAIKVACHLHIVGECNIQFALDPNSLTYYIIEVNARLSRSSALASKATGYPLAYIAAKLCLGRSLPELSNVVTGGRTTACFEPSLDYCVVKVPRWDLSKFTRVSRNIGSSMKSVGEVMAISRCFEEAIQKALRMSKPSVLGFTSGDHQADADILADPTDQRIFVLAAALKDGWSVDKIHTLTQIDKWFLYRFAAIAECEKELKTRYCKTDSVSEHSISVLAETIKTPAGLQWHGTRHFV</sequence>
<dbReference type="InterPro" id="IPR005479">
    <property type="entry name" value="CPAse_ATP-bd"/>
</dbReference>
<organism evidence="9 10">
    <name type="scientific">Opisthorchis viverrini</name>
    <name type="common">Southeast Asian liver fluke</name>
    <dbReference type="NCBI Taxonomy" id="6198"/>
    <lineage>
        <taxon>Eukaryota</taxon>
        <taxon>Metazoa</taxon>
        <taxon>Spiralia</taxon>
        <taxon>Lophotrochozoa</taxon>
        <taxon>Platyhelminthes</taxon>
        <taxon>Trematoda</taxon>
        <taxon>Digenea</taxon>
        <taxon>Opisthorchiida</taxon>
        <taxon>Opisthorchiata</taxon>
        <taxon>Opisthorchiidae</taxon>
        <taxon>Opisthorchis</taxon>
    </lineage>
</organism>
<dbReference type="SMART" id="SM01096">
    <property type="entry name" value="CPSase_L_D3"/>
    <property type="match status" value="1"/>
</dbReference>
<dbReference type="AlphaFoldDB" id="A0A1S8WSF3"/>
<evidence type="ECO:0000259" key="8">
    <source>
        <dbReference type="PROSITE" id="PS50975"/>
    </source>
</evidence>
<dbReference type="InterPro" id="IPR005483">
    <property type="entry name" value="CPSase_dom"/>
</dbReference>
<evidence type="ECO:0000256" key="2">
    <source>
        <dbReference type="ARBA" id="ARBA00022737"/>
    </source>
</evidence>
<dbReference type="SUPFAM" id="SSF56059">
    <property type="entry name" value="Glutathione synthetase ATP-binding domain-like"/>
    <property type="match status" value="1"/>
</dbReference>
<feature type="domain" description="ATP-grasp" evidence="8">
    <location>
        <begin position="51"/>
        <end position="243"/>
    </location>
</feature>
<dbReference type="PROSITE" id="PS00866">
    <property type="entry name" value="CPSASE_1"/>
    <property type="match status" value="1"/>
</dbReference>
<evidence type="ECO:0000256" key="5">
    <source>
        <dbReference type="ARBA" id="ARBA00044063"/>
    </source>
</evidence>
<dbReference type="GO" id="GO:0006207">
    <property type="term" value="P:'de novo' pyrimidine nucleobase biosynthetic process"/>
    <property type="evidence" value="ECO:0007669"/>
    <property type="project" value="TreeGrafter"/>
</dbReference>
<dbReference type="GO" id="GO:0019240">
    <property type="term" value="P:citrulline biosynthetic process"/>
    <property type="evidence" value="ECO:0007669"/>
    <property type="project" value="TreeGrafter"/>
</dbReference>
<dbReference type="PANTHER" id="PTHR11405">
    <property type="entry name" value="CARBAMOYLTRANSFERASE FAMILY MEMBER"/>
    <property type="match status" value="1"/>
</dbReference>
<dbReference type="PROSITE" id="PS00867">
    <property type="entry name" value="CPSASE_2"/>
    <property type="match status" value="1"/>
</dbReference>
<dbReference type="GO" id="GO:0005524">
    <property type="term" value="F:ATP binding"/>
    <property type="evidence" value="ECO:0007669"/>
    <property type="project" value="UniProtKB-UniRule"/>
</dbReference>
<protein>
    <recommendedName>
        <fullName evidence="5">carbamoyl-phosphate synthase (ammonia)</fullName>
        <ecNumber evidence="5">6.3.4.16</ecNumber>
    </recommendedName>
</protein>
<dbReference type="InterPro" id="IPR036897">
    <property type="entry name" value="CarbamoylP_synth_lsu_oligo_sf"/>
</dbReference>
<keyword evidence="2" id="KW-0677">Repeat</keyword>
<evidence type="ECO:0000313" key="9">
    <source>
        <dbReference type="EMBL" id="OON17412.1"/>
    </source>
</evidence>
<keyword evidence="3 7" id="KW-0547">Nucleotide-binding</keyword>
<dbReference type="PRINTS" id="PR00098">
    <property type="entry name" value="CPSASE"/>
</dbReference>
<dbReference type="GO" id="GO:0006541">
    <property type="term" value="P:glutamine metabolic process"/>
    <property type="evidence" value="ECO:0007669"/>
    <property type="project" value="TreeGrafter"/>
</dbReference>
<dbReference type="GO" id="GO:0004088">
    <property type="term" value="F:carbamoyl-phosphate synthase (glutamine-hydrolyzing) activity"/>
    <property type="evidence" value="ECO:0007669"/>
    <property type="project" value="TreeGrafter"/>
</dbReference>
<dbReference type="SUPFAM" id="SSF48108">
    <property type="entry name" value="Carbamoyl phosphate synthetase, large subunit connection domain"/>
    <property type="match status" value="1"/>
</dbReference>
<dbReference type="FunFam" id="3.30.470.20:FF:000001">
    <property type="entry name" value="Carbamoyl-phosphate synthase large chain"/>
    <property type="match status" value="1"/>
</dbReference>
<dbReference type="Pfam" id="PF02787">
    <property type="entry name" value="CPSase_L_D3"/>
    <property type="match status" value="1"/>
</dbReference>
<dbReference type="Gene3D" id="1.10.1030.10">
    <property type="entry name" value="Carbamoyl-phosphate synthetase, large subunit oligomerisation domain"/>
    <property type="match status" value="1"/>
</dbReference>
<keyword evidence="1" id="KW-0436">Ligase</keyword>
<evidence type="ECO:0000256" key="1">
    <source>
        <dbReference type="ARBA" id="ARBA00022598"/>
    </source>
</evidence>
<evidence type="ECO:0000256" key="3">
    <source>
        <dbReference type="ARBA" id="ARBA00022741"/>
    </source>
</evidence>
<dbReference type="InterPro" id="IPR011761">
    <property type="entry name" value="ATP-grasp"/>
</dbReference>
<dbReference type="Gene3D" id="3.30.470.20">
    <property type="entry name" value="ATP-grasp fold, B domain"/>
    <property type="match status" value="1"/>
</dbReference>
<dbReference type="InterPro" id="IPR005480">
    <property type="entry name" value="CPSase_lsu_oligo"/>
</dbReference>
<evidence type="ECO:0000313" key="10">
    <source>
        <dbReference type="Proteomes" id="UP000243686"/>
    </source>
</evidence>
<keyword evidence="10" id="KW-1185">Reference proteome</keyword>
<name>A0A1S8WSF3_OPIVI</name>
<dbReference type="EMBL" id="KV895398">
    <property type="protein sequence ID" value="OON17412.1"/>
    <property type="molecule type" value="Genomic_DNA"/>
</dbReference>
<evidence type="ECO:0000256" key="4">
    <source>
        <dbReference type="ARBA" id="ARBA00022840"/>
    </source>
</evidence>
<gene>
    <name evidence="9" type="ORF">X801_06754</name>
</gene>
<evidence type="ECO:0000256" key="6">
    <source>
        <dbReference type="ARBA" id="ARBA00047359"/>
    </source>
</evidence>
<dbReference type="GO" id="GO:0004070">
    <property type="term" value="F:aspartate carbamoyltransferase activity"/>
    <property type="evidence" value="ECO:0007669"/>
    <property type="project" value="TreeGrafter"/>
</dbReference>
<dbReference type="Proteomes" id="UP000243686">
    <property type="component" value="Unassembled WGS sequence"/>
</dbReference>
<dbReference type="PROSITE" id="PS50975">
    <property type="entry name" value="ATP_GRASP"/>
    <property type="match status" value="1"/>
</dbReference>
<dbReference type="GO" id="GO:0004151">
    <property type="term" value="F:dihydroorotase activity"/>
    <property type="evidence" value="ECO:0007669"/>
    <property type="project" value="TreeGrafter"/>
</dbReference>
<dbReference type="PANTHER" id="PTHR11405:SF5">
    <property type="entry name" value="CAD PROTEIN"/>
    <property type="match status" value="1"/>
</dbReference>
<dbReference type="EC" id="6.3.4.16" evidence="5"/>
<keyword evidence="4 7" id="KW-0067">ATP-binding</keyword>
<evidence type="ECO:0000256" key="7">
    <source>
        <dbReference type="PROSITE-ProRule" id="PRU00409"/>
    </source>
</evidence>
<proteinExistence type="predicted"/>
<comment type="catalytic activity">
    <reaction evidence="6">
        <text>hydrogencarbonate + NH4(+) + 2 ATP = carbamoyl phosphate + 2 ADP + phosphate + 2 H(+)</text>
        <dbReference type="Rhea" id="RHEA:18029"/>
        <dbReference type="ChEBI" id="CHEBI:15378"/>
        <dbReference type="ChEBI" id="CHEBI:17544"/>
        <dbReference type="ChEBI" id="CHEBI:28938"/>
        <dbReference type="ChEBI" id="CHEBI:30616"/>
        <dbReference type="ChEBI" id="CHEBI:43474"/>
        <dbReference type="ChEBI" id="CHEBI:58228"/>
        <dbReference type="ChEBI" id="CHEBI:456216"/>
        <dbReference type="EC" id="6.3.4.16"/>
    </reaction>
</comment>
<dbReference type="Pfam" id="PF02786">
    <property type="entry name" value="CPSase_L_D2"/>
    <property type="match status" value="1"/>
</dbReference>
<dbReference type="GO" id="GO:0005829">
    <property type="term" value="C:cytosol"/>
    <property type="evidence" value="ECO:0007669"/>
    <property type="project" value="TreeGrafter"/>
</dbReference>
<reference evidence="9 10" key="1">
    <citation type="submission" date="2015-03" db="EMBL/GenBank/DDBJ databases">
        <title>Draft genome of the nematode, Opisthorchis viverrini.</title>
        <authorList>
            <person name="Mitreva M."/>
        </authorList>
    </citation>
    <scope>NUCLEOTIDE SEQUENCE [LARGE SCALE GENOMIC DNA]</scope>
    <source>
        <strain evidence="9">Khon Kaen</strain>
    </source>
</reference>